<accession>A0ACB1B9E3</accession>
<protein>
    <submittedName>
        <fullName evidence="1">Uncharacterized protein</fullName>
    </submittedName>
</protein>
<reference evidence="1" key="1">
    <citation type="submission" date="2023-11" db="EMBL/GenBank/DDBJ databases">
        <authorList>
            <person name="Poullet M."/>
        </authorList>
    </citation>
    <scope>NUCLEOTIDE SEQUENCE</scope>
    <source>
        <strain evidence="1">E1834</strain>
    </source>
</reference>
<sequence length="97" mass="11548">MGQKRKMPLLLIIIQHLKTKMTSMRQLGEVQNSKRRKRKKKEMAFEPLPLILLLLLPLHPHNLLLHPLQGAPLYCSVVDELLLDLVQWERLYYNRWA</sequence>
<evidence type="ECO:0000313" key="2">
    <source>
        <dbReference type="Proteomes" id="UP001497535"/>
    </source>
</evidence>
<keyword evidence="2" id="KW-1185">Reference proteome</keyword>
<proteinExistence type="predicted"/>
<comment type="caution">
    <text evidence="1">The sequence shown here is derived from an EMBL/GenBank/DDBJ whole genome shotgun (WGS) entry which is preliminary data.</text>
</comment>
<dbReference type="EMBL" id="CAVMJV010000470">
    <property type="protein sequence ID" value="CAK5131453.1"/>
    <property type="molecule type" value="Genomic_DNA"/>
</dbReference>
<gene>
    <name evidence="1" type="ORF">MENTE1834_LOCUS49768</name>
</gene>
<organism evidence="1 2">
    <name type="scientific">Meloidogyne enterolobii</name>
    <name type="common">Root-knot nematode worm</name>
    <name type="synonym">Meloidogyne mayaguensis</name>
    <dbReference type="NCBI Taxonomy" id="390850"/>
    <lineage>
        <taxon>Eukaryota</taxon>
        <taxon>Metazoa</taxon>
        <taxon>Ecdysozoa</taxon>
        <taxon>Nematoda</taxon>
        <taxon>Chromadorea</taxon>
        <taxon>Rhabditida</taxon>
        <taxon>Tylenchina</taxon>
        <taxon>Tylenchomorpha</taxon>
        <taxon>Tylenchoidea</taxon>
        <taxon>Meloidogynidae</taxon>
        <taxon>Meloidogyninae</taxon>
        <taxon>Meloidogyne</taxon>
    </lineage>
</organism>
<evidence type="ECO:0000313" key="1">
    <source>
        <dbReference type="EMBL" id="CAK5131453.1"/>
    </source>
</evidence>
<dbReference type="Proteomes" id="UP001497535">
    <property type="component" value="Unassembled WGS sequence"/>
</dbReference>
<name>A0ACB1B9E3_MELEN</name>